<keyword evidence="2" id="KW-0229">DNA integration</keyword>
<dbReference type="GO" id="GO:0003677">
    <property type="term" value="F:DNA binding"/>
    <property type="evidence" value="ECO:0007669"/>
    <property type="project" value="UniProtKB-KW"/>
</dbReference>
<evidence type="ECO:0000256" key="2">
    <source>
        <dbReference type="ARBA" id="ARBA00022908"/>
    </source>
</evidence>
<protein>
    <submittedName>
        <fullName evidence="9">Putative integrase</fullName>
    </submittedName>
</protein>
<dbReference type="Pfam" id="PF00589">
    <property type="entry name" value="Phage_integrase"/>
    <property type="match status" value="1"/>
</dbReference>
<dbReference type="PANTHER" id="PTHR30629:SF2">
    <property type="entry name" value="PROPHAGE INTEGRASE INTS-RELATED"/>
    <property type="match status" value="1"/>
</dbReference>
<sequence>MPLTDVKIRQAKPGAAALKLTDGGGLYLEVRPNGSKLWRYRYRIAGKENVFALGAYPQVTLADARAERDVAREHVKAGRHPSHVRQTEKAQQLAENRNTFKVVAEEWIDERLAARTEAYRRQVRRVFEADVYPRIGRLPMREVTAAHVLDILTRMSKRGASSYALLVRQWISAVFRFGVATLRADADPAAALKGAIQRKPINHSKPMAEADLAKFYRALADYKGHRVTVIALYLLPMLFTRTVELRCARWSEFDLDGAVWEIPAERMKMRRKHLVPLPRQAVDLLRELRRITAGELLFPGLRHPDKPISPTTLNRALEYLGMDGWHCHDFRATASTHLYESGRWRSEVVELQLAHAEKSSTRAAYNHAQYLSERKEMMQWWANWITAAAGDV</sequence>
<evidence type="ECO:0000259" key="8">
    <source>
        <dbReference type="PROSITE" id="PS51900"/>
    </source>
</evidence>
<reference evidence="9" key="1">
    <citation type="submission" date="2020-03" db="EMBL/GenBank/DDBJ databases">
        <title>The deep terrestrial virosphere.</title>
        <authorList>
            <person name="Holmfeldt K."/>
            <person name="Nilsson E."/>
            <person name="Simone D."/>
            <person name="Lopez-Fernandez M."/>
            <person name="Wu X."/>
            <person name="de Brujin I."/>
            <person name="Lundin D."/>
            <person name="Andersson A."/>
            <person name="Bertilsson S."/>
            <person name="Dopson M."/>
        </authorList>
    </citation>
    <scope>NUCLEOTIDE SEQUENCE</scope>
    <source>
        <strain evidence="9">TM448B00292</strain>
    </source>
</reference>
<keyword evidence="4" id="KW-0233">DNA recombination</keyword>
<dbReference type="GO" id="GO:0044826">
    <property type="term" value="P:viral genome integration into host DNA"/>
    <property type="evidence" value="ECO:0007669"/>
    <property type="project" value="UniProtKB-KW"/>
</dbReference>
<dbReference type="GO" id="GO:0006310">
    <property type="term" value="P:DNA recombination"/>
    <property type="evidence" value="ECO:0007669"/>
    <property type="project" value="UniProtKB-KW"/>
</dbReference>
<dbReference type="Gene3D" id="1.10.443.10">
    <property type="entry name" value="Intergrase catalytic core"/>
    <property type="match status" value="1"/>
</dbReference>
<dbReference type="SUPFAM" id="SSF56349">
    <property type="entry name" value="DNA breaking-rejoining enzymes"/>
    <property type="match status" value="1"/>
</dbReference>
<dbReference type="InterPro" id="IPR002104">
    <property type="entry name" value="Integrase_catalytic"/>
</dbReference>
<dbReference type="InterPro" id="IPR011010">
    <property type="entry name" value="DNA_brk_join_enz"/>
</dbReference>
<dbReference type="InterPro" id="IPR025166">
    <property type="entry name" value="Integrase_DNA_bind_dom"/>
</dbReference>
<dbReference type="CDD" id="cd00801">
    <property type="entry name" value="INT_P4_C"/>
    <property type="match status" value="1"/>
</dbReference>
<dbReference type="InterPro" id="IPR010998">
    <property type="entry name" value="Integrase_recombinase_N"/>
</dbReference>
<dbReference type="InterPro" id="IPR053876">
    <property type="entry name" value="Phage_int_M"/>
</dbReference>
<dbReference type="InterPro" id="IPR038488">
    <property type="entry name" value="Integrase_DNA-bd_sf"/>
</dbReference>
<dbReference type="PROSITE" id="PS51900">
    <property type="entry name" value="CB"/>
    <property type="match status" value="1"/>
</dbReference>
<accession>A0A6M3XA93</accession>
<evidence type="ECO:0000256" key="6">
    <source>
        <dbReference type="ARBA" id="ARBA00023296"/>
    </source>
</evidence>
<evidence type="ECO:0000259" key="7">
    <source>
        <dbReference type="PROSITE" id="PS51898"/>
    </source>
</evidence>
<dbReference type="GO" id="GO:0015074">
    <property type="term" value="P:DNA integration"/>
    <property type="evidence" value="ECO:0007669"/>
    <property type="project" value="UniProtKB-KW"/>
</dbReference>
<evidence type="ECO:0000313" key="9">
    <source>
        <dbReference type="EMBL" id="QJH94724.1"/>
    </source>
</evidence>
<dbReference type="InterPro" id="IPR050808">
    <property type="entry name" value="Phage_Integrase"/>
</dbReference>
<dbReference type="GO" id="GO:0075713">
    <property type="term" value="P:establishment of integrated proviral latency"/>
    <property type="evidence" value="ECO:0007669"/>
    <property type="project" value="UniProtKB-KW"/>
</dbReference>
<evidence type="ECO:0000256" key="3">
    <source>
        <dbReference type="ARBA" id="ARBA00023125"/>
    </source>
</evidence>
<dbReference type="Gene3D" id="3.30.160.390">
    <property type="entry name" value="Integrase, DNA-binding domain"/>
    <property type="match status" value="1"/>
</dbReference>
<organism evidence="9">
    <name type="scientific">viral metagenome</name>
    <dbReference type="NCBI Taxonomy" id="1070528"/>
    <lineage>
        <taxon>unclassified sequences</taxon>
        <taxon>metagenomes</taxon>
        <taxon>organismal metagenomes</taxon>
    </lineage>
</organism>
<dbReference type="PANTHER" id="PTHR30629">
    <property type="entry name" value="PROPHAGE INTEGRASE"/>
    <property type="match status" value="1"/>
</dbReference>
<keyword evidence="5" id="KW-1179">Viral genome integration</keyword>
<dbReference type="Pfam" id="PF13356">
    <property type="entry name" value="Arm-DNA-bind_3"/>
    <property type="match status" value="1"/>
</dbReference>
<dbReference type="Gene3D" id="1.10.150.130">
    <property type="match status" value="1"/>
</dbReference>
<dbReference type="PROSITE" id="PS51898">
    <property type="entry name" value="TYR_RECOMBINASE"/>
    <property type="match status" value="1"/>
</dbReference>
<dbReference type="EMBL" id="MT144604">
    <property type="protein sequence ID" value="QJH94724.1"/>
    <property type="molecule type" value="Genomic_DNA"/>
</dbReference>
<evidence type="ECO:0000256" key="1">
    <source>
        <dbReference type="ARBA" id="ARBA00008857"/>
    </source>
</evidence>
<dbReference type="GO" id="GO:0046718">
    <property type="term" value="P:symbiont entry into host cell"/>
    <property type="evidence" value="ECO:0007669"/>
    <property type="project" value="UniProtKB-KW"/>
</dbReference>
<evidence type="ECO:0000256" key="4">
    <source>
        <dbReference type="ARBA" id="ARBA00023172"/>
    </source>
</evidence>
<dbReference type="InterPro" id="IPR013762">
    <property type="entry name" value="Integrase-like_cat_sf"/>
</dbReference>
<proteinExistence type="inferred from homology"/>
<gene>
    <name evidence="9" type="ORF">TM448B00292_0061</name>
</gene>
<dbReference type="AlphaFoldDB" id="A0A6M3XA93"/>
<keyword evidence="3" id="KW-0238">DNA-binding</keyword>
<name>A0A6M3XA93_9ZZZZ</name>
<keyword evidence="6" id="KW-1160">Virus entry into host cell</keyword>
<feature type="domain" description="Core-binding (CB)" evidence="8">
    <location>
        <begin position="98"/>
        <end position="179"/>
    </location>
</feature>
<dbReference type="Pfam" id="PF22022">
    <property type="entry name" value="Phage_int_M"/>
    <property type="match status" value="1"/>
</dbReference>
<comment type="similarity">
    <text evidence="1">Belongs to the 'phage' integrase family.</text>
</comment>
<evidence type="ECO:0000256" key="5">
    <source>
        <dbReference type="ARBA" id="ARBA00023195"/>
    </source>
</evidence>
<feature type="domain" description="Tyr recombinase" evidence="7">
    <location>
        <begin position="202"/>
        <end position="378"/>
    </location>
</feature>
<dbReference type="InterPro" id="IPR044068">
    <property type="entry name" value="CB"/>
</dbReference>